<keyword evidence="3" id="KW-1185">Reference proteome</keyword>
<feature type="region of interest" description="Disordered" evidence="1">
    <location>
        <begin position="154"/>
        <end position="177"/>
    </location>
</feature>
<reference evidence="2 3" key="1">
    <citation type="submission" date="2021-01" db="EMBL/GenBank/DDBJ databases">
        <title>Actinoplanes sp. nov. LDG1-06 isolated from lichen.</title>
        <authorList>
            <person name="Saeng-In P."/>
            <person name="Phongsopitanun W."/>
            <person name="Kanchanasin P."/>
            <person name="Yuki M."/>
            <person name="Kudo T."/>
            <person name="Ohkuma M."/>
            <person name="Tanasupawat S."/>
        </authorList>
    </citation>
    <scope>NUCLEOTIDE SEQUENCE [LARGE SCALE GENOMIC DNA]</scope>
    <source>
        <strain evidence="2 3">LDG1-06</strain>
    </source>
</reference>
<proteinExistence type="predicted"/>
<dbReference type="InterPro" id="IPR018490">
    <property type="entry name" value="cNMP-bd_dom_sf"/>
</dbReference>
<evidence type="ECO:0000256" key="1">
    <source>
        <dbReference type="SAM" id="MobiDB-lite"/>
    </source>
</evidence>
<dbReference type="EMBL" id="JAENHP010000003">
    <property type="protein sequence ID" value="MBM2616410.1"/>
    <property type="molecule type" value="Genomic_DNA"/>
</dbReference>
<evidence type="ECO:0000313" key="3">
    <source>
        <dbReference type="Proteomes" id="UP000632138"/>
    </source>
</evidence>
<dbReference type="InterPro" id="IPR014710">
    <property type="entry name" value="RmlC-like_jellyroll"/>
</dbReference>
<dbReference type="CDD" id="cd00038">
    <property type="entry name" value="CAP_ED"/>
    <property type="match status" value="1"/>
</dbReference>
<sequence>MVSDITVFDRLALHPLVADMPGFWLRRLAALGTAVTWPAATRLIREGAPLDKVWLPWTGVVLIDMYVPGRGDVPITVTGADGVLGWSGLIPPYRSTVGAFVVEECRAVELRAGGLRNLIAEDPAIGAEFTGRLLSIATNQLHAAQRRIADFRRPSAAGRGPGIGSVAAHRTADLEEP</sequence>
<organism evidence="2 3">
    <name type="scientific">Paractinoplanes ovalisporus</name>
    <dbReference type="NCBI Taxonomy" id="2810368"/>
    <lineage>
        <taxon>Bacteria</taxon>
        <taxon>Bacillati</taxon>
        <taxon>Actinomycetota</taxon>
        <taxon>Actinomycetes</taxon>
        <taxon>Micromonosporales</taxon>
        <taxon>Micromonosporaceae</taxon>
        <taxon>Paractinoplanes</taxon>
    </lineage>
</organism>
<evidence type="ECO:0000313" key="2">
    <source>
        <dbReference type="EMBL" id="MBM2616410.1"/>
    </source>
</evidence>
<dbReference type="InterPro" id="IPR000595">
    <property type="entry name" value="cNMP-bd_dom"/>
</dbReference>
<dbReference type="Proteomes" id="UP000632138">
    <property type="component" value="Unassembled WGS sequence"/>
</dbReference>
<dbReference type="RefSeq" id="WP_203376303.1">
    <property type="nucleotide sequence ID" value="NZ_JAENHP010000003.1"/>
</dbReference>
<dbReference type="SUPFAM" id="SSF51206">
    <property type="entry name" value="cAMP-binding domain-like"/>
    <property type="match status" value="1"/>
</dbReference>
<dbReference type="Gene3D" id="2.60.120.10">
    <property type="entry name" value="Jelly Rolls"/>
    <property type="match status" value="1"/>
</dbReference>
<gene>
    <name evidence="2" type="ORF">JIG36_12665</name>
</gene>
<accession>A0ABS2A995</accession>
<name>A0ABS2A995_9ACTN</name>
<protein>
    <submittedName>
        <fullName evidence="2">Cyclic nucleotide-binding domain-containing protein</fullName>
    </submittedName>
</protein>
<comment type="caution">
    <text evidence="2">The sequence shown here is derived from an EMBL/GenBank/DDBJ whole genome shotgun (WGS) entry which is preliminary data.</text>
</comment>